<dbReference type="Gene3D" id="3.40.50.300">
    <property type="entry name" value="P-loop containing nucleotide triphosphate hydrolases"/>
    <property type="match status" value="1"/>
</dbReference>
<dbReference type="InterPro" id="IPR052026">
    <property type="entry name" value="ExeA_AAA_ATPase_DNA-bind"/>
</dbReference>
<proteinExistence type="predicted"/>
<dbReference type="PANTHER" id="PTHR35894:SF1">
    <property type="entry name" value="PHOSPHORIBULOKINASE _ URIDINE KINASE FAMILY"/>
    <property type="match status" value="1"/>
</dbReference>
<protein>
    <submittedName>
        <fullName evidence="2">Type II secretory pathway predicted ATPase ExeA</fullName>
    </submittedName>
</protein>
<dbReference type="InterPro" id="IPR003593">
    <property type="entry name" value="AAA+_ATPase"/>
</dbReference>
<dbReference type="Proteomes" id="UP000318307">
    <property type="component" value="Unassembled WGS sequence"/>
</dbReference>
<feature type="domain" description="AAA+ ATPase" evidence="1">
    <location>
        <begin position="51"/>
        <end position="203"/>
    </location>
</feature>
<comment type="caution">
    <text evidence="2">The sequence shown here is derived from an EMBL/GenBank/DDBJ whole genome shotgun (WGS) entry which is preliminary data.</text>
</comment>
<evidence type="ECO:0000313" key="2">
    <source>
        <dbReference type="EMBL" id="TWI76815.1"/>
    </source>
</evidence>
<gene>
    <name evidence="2" type="ORF">LZ24_00437</name>
</gene>
<keyword evidence="3" id="KW-1185">Reference proteome</keyword>
<evidence type="ECO:0000259" key="1">
    <source>
        <dbReference type="SMART" id="SM00382"/>
    </source>
</evidence>
<dbReference type="CDD" id="cd00009">
    <property type="entry name" value="AAA"/>
    <property type="match status" value="1"/>
</dbReference>
<dbReference type="OrthoDB" id="9783370at2"/>
<evidence type="ECO:0000313" key="3">
    <source>
        <dbReference type="Proteomes" id="UP000318307"/>
    </source>
</evidence>
<dbReference type="AlphaFoldDB" id="A0A562S655"/>
<dbReference type="InterPro" id="IPR049945">
    <property type="entry name" value="AAA_22"/>
</dbReference>
<dbReference type="RefSeq" id="WP_144681867.1">
    <property type="nucleotide sequence ID" value="NZ_VLLC01000002.1"/>
</dbReference>
<sequence length="278" mass="31253">MTYINPPAKLPIQDFFQWKRHPFADTDAHKKPFMPEKDQQQMETILRLLNTGKSLALCGPSGSGKTTLAHALLNSLDKNSYRTIFIPYAGYPRNGLARIIAEALGVDIRARGLPMVARIQQHIEAMVTAARPLHPVIIMDDAQRMETDSFWDLSAFLFQTSKQAAAASLILVGDEKLAKNLELSSMLPIRSRLTGIMRLQPMNEKDTRYFIQKRLESAGAPPDLFASDAVDLIAASTRGNRRAVMNMATMALEEAYMREEKTISAELFYCADWFNRSE</sequence>
<dbReference type="SUPFAM" id="SSF52540">
    <property type="entry name" value="P-loop containing nucleoside triphosphate hydrolases"/>
    <property type="match status" value="1"/>
</dbReference>
<dbReference type="EMBL" id="VLLC01000002">
    <property type="protein sequence ID" value="TWI76815.1"/>
    <property type="molecule type" value="Genomic_DNA"/>
</dbReference>
<dbReference type="SMART" id="SM00382">
    <property type="entry name" value="AAA"/>
    <property type="match status" value="1"/>
</dbReference>
<dbReference type="GO" id="GO:0016887">
    <property type="term" value="F:ATP hydrolysis activity"/>
    <property type="evidence" value="ECO:0007669"/>
    <property type="project" value="InterPro"/>
</dbReference>
<dbReference type="Pfam" id="PF13401">
    <property type="entry name" value="AAA_22"/>
    <property type="match status" value="1"/>
</dbReference>
<dbReference type="InterPro" id="IPR027417">
    <property type="entry name" value="P-loop_NTPase"/>
</dbReference>
<accession>A0A562S655</accession>
<reference evidence="2 3" key="1">
    <citation type="submission" date="2019-07" db="EMBL/GenBank/DDBJ databases">
        <title>Genome sequencing of 100 strains of the haloalkaliphilic chemolithoautotrophic sulfur-oxidizing bacterium Thioalkalivibrio.</title>
        <authorList>
            <person name="Muyzer G."/>
        </authorList>
    </citation>
    <scope>NUCLEOTIDE SEQUENCE [LARGE SCALE GENOMIC DNA]</scope>
    <source>
        <strain evidence="2 3">ASO4-4</strain>
    </source>
</reference>
<organism evidence="2 3">
    <name type="scientific">Desulfobotulus alkaliphilus</name>
    <dbReference type="NCBI Taxonomy" id="622671"/>
    <lineage>
        <taxon>Bacteria</taxon>
        <taxon>Pseudomonadati</taxon>
        <taxon>Thermodesulfobacteriota</taxon>
        <taxon>Desulfobacteria</taxon>
        <taxon>Desulfobacterales</taxon>
        <taxon>Desulfobacteraceae</taxon>
        <taxon>Desulfobotulus</taxon>
    </lineage>
</organism>
<name>A0A562S655_9BACT</name>
<dbReference type="PANTHER" id="PTHR35894">
    <property type="entry name" value="GENERAL SECRETION PATHWAY PROTEIN A-RELATED"/>
    <property type="match status" value="1"/>
</dbReference>